<dbReference type="Pfam" id="PF00560">
    <property type="entry name" value="LRR_1"/>
    <property type="match status" value="1"/>
</dbReference>
<keyword evidence="2" id="KW-0433">Leucine-rich repeat</keyword>
<dbReference type="Proteomes" id="UP000231279">
    <property type="component" value="Unassembled WGS sequence"/>
</dbReference>
<keyword evidence="9" id="KW-0325">Glycoprotein</keyword>
<keyword evidence="4" id="KW-0732">Signal</keyword>
<keyword evidence="6" id="KW-1133">Transmembrane helix</keyword>
<dbReference type="OrthoDB" id="910978at2759"/>
<evidence type="ECO:0000313" key="11">
    <source>
        <dbReference type="Proteomes" id="UP000231279"/>
    </source>
</evidence>
<evidence type="ECO:0000313" key="10">
    <source>
        <dbReference type="EMBL" id="PIN07902.1"/>
    </source>
</evidence>
<dbReference type="Gene3D" id="3.80.10.10">
    <property type="entry name" value="Ribonuclease Inhibitor"/>
    <property type="match status" value="1"/>
</dbReference>
<comment type="subcellular location">
    <subcellularLocation>
        <location evidence="1">Membrane</location>
        <topology evidence="1">Single-pass type I membrane protein</topology>
    </subcellularLocation>
</comment>
<protein>
    <submittedName>
        <fullName evidence="10">Non-specific serine/threonine protein kinase</fullName>
        <ecNumber evidence="10">2.7.11.1</ecNumber>
    </submittedName>
</protein>
<keyword evidence="10" id="KW-0723">Serine/threonine-protein kinase</keyword>
<dbReference type="PANTHER" id="PTHR27000:SF642">
    <property type="entry name" value="INACTIVE LEUCINE-RICH REPEAT RECEPTOR KINASE XIAO-RELATED"/>
    <property type="match status" value="1"/>
</dbReference>
<gene>
    <name evidence="10" type="ORF">CDL12_19527</name>
</gene>
<sequence>MGSNKLSGQIPASTLSQCSQLQELWLSNNSFSGTLPKEIGNMTQLQKFYAYMNNITGFST</sequence>
<dbReference type="EMBL" id="NKXS01003963">
    <property type="protein sequence ID" value="PIN07902.1"/>
    <property type="molecule type" value="Genomic_DNA"/>
</dbReference>
<evidence type="ECO:0000256" key="3">
    <source>
        <dbReference type="ARBA" id="ARBA00022692"/>
    </source>
</evidence>
<evidence type="ECO:0000256" key="2">
    <source>
        <dbReference type="ARBA" id="ARBA00022614"/>
    </source>
</evidence>
<reference evidence="11" key="1">
    <citation type="journal article" date="2018" name="Gigascience">
        <title>Genome assembly of the Pink Ipe (Handroanthus impetiginosus, Bignoniaceae), a highly valued, ecologically keystone Neotropical timber forest tree.</title>
        <authorList>
            <person name="Silva-Junior O.B."/>
            <person name="Grattapaglia D."/>
            <person name="Novaes E."/>
            <person name="Collevatti R.G."/>
        </authorList>
    </citation>
    <scope>NUCLEOTIDE SEQUENCE [LARGE SCALE GENOMIC DNA]</scope>
    <source>
        <strain evidence="11">cv. UFG-1</strain>
    </source>
</reference>
<dbReference type="GO" id="GO:0004674">
    <property type="term" value="F:protein serine/threonine kinase activity"/>
    <property type="evidence" value="ECO:0007669"/>
    <property type="project" value="UniProtKB-KW"/>
</dbReference>
<keyword evidence="7" id="KW-0472">Membrane</keyword>
<keyword evidence="10" id="KW-0418">Kinase</keyword>
<dbReference type="InterPro" id="IPR001611">
    <property type="entry name" value="Leu-rich_rpt"/>
</dbReference>
<keyword evidence="3" id="KW-0812">Transmembrane</keyword>
<evidence type="ECO:0000256" key="8">
    <source>
        <dbReference type="ARBA" id="ARBA00023170"/>
    </source>
</evidence>
<dbReference type="PANTHER" id="PTHR27000">
    <property type="entry name" value="LEUCINE-RICH REPEAT RECEPTOR-LIKE PROTEIN KINASE FAMILY PROTEIN-RELATED"/>
    <property type="match status" value="1"/>
</dbReference>
<comment type="caution">
    <text evidence="10">The sequence shown here is derived from an EMBL/GenBank/DDBJ whole genome shotgun (WGS) entry which is preliminary data.</text>
</comment>
<dbReference type="EC" id="2.7.11.1" evidence="10"/>
<dbReference type="InterPro" id="IPR032675">
    <property type="entry name" value="LRR_dom_sf"/>
</dbReference>
<evidence type="ECO:0000256" key="4">
    <source>
        <dbReference type="ARBA" id="ARBA00022729"/>
    </source>
</evidence>
<evidence type="ECO:0000256" key="9">
    <source>
        <dbReference type="ARBA" id="ARBA00023180"/>
    </source>
</evidence>
<keyword evidence="8" id="KW-0675">Receptor</keyword>
<keyword evidence="10" id="KW-0808">Transferase</keyword>
<accession>A0A2G9GRR4</accession>
<keyword evidence="11" id="KW-1185">Reference proteome</keyword>
<keyword evidence="5" id="KW-0677">Repeat</keyword>
<evidence type="ECO:0000256" key="7">
    <source>
        <dbReference type="ARBA" id="ARBA00023136"/>
    </source>
</evidence>
<dbReference type="AlphaFoldDB" id="A0A2G9GRR4"/>
<evidence type="ECO:0000256" key="6">
    <source>
        <dbReference type="ARBA" id="ARBA00022989"/>
    </source>
</evidence>
<dbReference type="GO" id="GO:0016020">
    <property type="term" value="C:membrane"/>
    <property type="evidence" value="ECO:0007669"/>
    <property type="project" value="UniProtKB-SubCell"/>
</dbReference>
<evidence type="ECO:0000256" key="5">
    <source>
        <dbReference type="ARBA" id="ARBA00022737"/>
    </source>
</evidence>
<organism evidence="10 11">
    <name type="scientific">Handroanthus impetiginosus</name>
    <dbReference type="NCBI Taxonomy" id="429701"/>
    <lineage>
        <taxon>Eukaryota</taxon>
        <taxon>Viridiplantae</taxon>
        <taxon>Streptophyta</taxon>
        <taxon>Embryophyta</taxon>
        <taxon>Tracheophyta</taxon>
        <taxon>Spermatophyta</taxon>
        <taxon>Magnoliopsida</taxon>
        <taxon>eudicotyledons</taxon>
        <taxon>Gunneridae</taxon>
        <taxon>Pentapetalae</taxon>
        <taxon>asterids</taxon>
        <taxon>lamiids</taxon>
        <taxon>Lamiales</taxon>
        <taxon>Bignoniaceae</taxon>
        <taxon>Crescentiina</taxon>
        <taxon>Tabebuia alliance</taxon>
        <taxon>Handroanthus</taxon>
    </lineage>
</organism>
<dbReference type="SUPFAM" id="SSF52058">
    <property type="entry name" value="L domain-like"/>
    <property type="match status" value="1"/>
</dbReference>
<name>A0A2G9GRR4_9LAMI</name>
<evidence type="ECO:0000256" key="1">
    <source>
        <dbReference type="ARBA" id="ARBA00004479"/>
    </source>
</evidence>
<proteinExistence type="predicted"/>